<dbReference type="AlphaFoldDB" id="A0A5J4X7J4"/>
<accession>A0A5J4X7J4</accession>
<protein>
    <submittedName>
        <fullName evidence="1">Uncharacterized protein</fullName>
    </submittedName>
</protein>
<proteinExistence type="predicted"/>
<organism evidence="1 2">
    <name type="scientific">Streblomastix strix</name>
    <dbReference type="NCBI Taxonomy" id="222440"/>
    <lineage>
        <taxon>Eukaryota</taxon>
        <taxon>Metamonada</taxon>
        <taxon>Preaxostyla</taxon>
        <taxon>Oxymonadida</taxon>
        <taxon>Streblomastigidae</taxon>
        <taxon>Streblomastix</taxon>
    </lineage>
</organism>
<reference evidence="1 2" key="1">
    <citation type="submission" date="2019-03" db="EMBL/GenBank/DDBJ databases">
        <title>Single cell metagenomics reveals metabolic interactions within the superorganism composed of flagellate Streblomastix strix and complex community of Bacteroidetes bacteria on its surface.</title>
        <authorList>
            <person name="Treitli S.C."/>
            <person name="Kolisko M."/>
            <person name="Husnik F."/>
            <person name="Keeling P."/>
            <person name="Hampl V."/>
        </authorList>
    </citation>
    <scope>NUCLEOTIDE SEQUENCE [LARGE SCALE GENOMIC DNA]</scope>
    <source>
        <strain evidence="1">ST1C</strain>
    </source>
</reference>
<evidence type="ECO:0000313" key="2">
    <source>
        <dbReference type="Proteomes" id="UP000324800"/>
    </source>
</evidence>
<dbReference type="EMBL" id="SNRW01000134">
    <property type="protein sequence ID" value="KAA6403144.1"/>
    <property type="molecule type" value="Genomic_DNA"/>
</dbReference>
<dbReference type="Proteomes" id="UP000324800">
    <property type="component" value="Unassembled WGS sequence"/>
</dbReference>
<comment type="caution">
    <text evidence="1">The sequence shown here is derived from an EMBL/GenBank/DDBJ whole genome shotgun (WGS) entry which is preliminary data.</text>
</comment>
<gene>
    <name evidence="1" type="ORF">EZS28_001332</name>
</gene>
<name>A0A5J4X7J4_9EUKA</name>
<evidence type="ECO:0000313" key="1">
    <source>
        <dbReference type="EMBL" id="KAA6403144.1"/>
    </source>
</evidence>
<sequence>MAPYIYNPEEDGDPIDPFYDNKKDKGAQVQLELGLKSRGGGEDGETIGEFCICIVLSPFEKPLLEFLNDYQGILCLCAVGGVEKEKVGVIFCYGEFRYSMDTFDDKEGIIYCCSGCYQDVND</sequence>